<name>X1CMZ6_9ZZZZ</name>
<reference evidence="1" key="1">
    <citation type="journal article" date="2014" name="Front. Microbiol.">
        <title>High frequency of phylogenetically diverse reductive dehalogenase-homologous genes in deep subseafloor sedimentary metagenomes.</title>
        <authorList>
            <person name="Kawai M."/>
            <person name="Futagami T."/>
            <person name="Toyoda A."/>
            <person name="Takaki Y."/>
            <person name="Nishi S."/>
            <person name="Hori S."/>
            <person name="Arai W."/>
            <person name="Tsubouchi T."/>
            <person name="Morono Y."/>
            <person name="Uchiyama I."/>
            <person name="Ito T."/>
            <person name="Fujiyama A."/>
            <person name="Inagaki F."/>
            <person name="Takami H."/>
        </authorList>
    </citation>
    <scope>NUCLEOTIDE SEQUENCE</scope>
    <source>
        <strain evidence="1">Expedition CK06-06</strain>
    </source>
</reference>
<protein>
    <submittedName>
        <fullName evidence="1">Uncharacterized protein</fullName>
    </submittedName>
</protein>
<accession>X1CMZ6</accession>
<proteinExistence type="predicted"/>
<dbReference type="AlphaFoldDB" id="X1CMZ6"/>
<evidence type="ECO:0000313" key="1">
    <source>
        <dbReference type="EMBL" id="GAG85606.1"/>
    </source>
</evidence>
<gene>
    <name evidence="1" type="ORF">S01H4_22197</name>
</gene>
<sequence length="45" mass="5026">MDFLAKQGEISPAQGRAIKAKLKADGIRSFGAKKEKDHYLHHGFE</sequence>
<organism evidence="1">
    <name type="scientific">marine sediment metagenome</name>
    <dbReference type="NCBI Taxonomy" id="412755"/>
    <lineage>
        <taxon>unclassified sequences</taxon>
        <taxon>metagenomes</taxon>
        <taxon>ecological metagenomes</taxon>
    </lineage>
</organism>
<comment type="caution">
    <text evidence="1">The sequence shown here is derived from an EMBL/GenBank/DDBJ whole genome shotgun (WGS) entry which is preliminary data.</text>
</comment>
<dbReference type="EMBL" id="BART01010137">
    <property type="protein sequence ID" value="GAG85606.1"/>
    <property type="molecule type" value="Genomic_DNA"/>
</dbReference>